<protein>
    <submittedName>
        <fullName evidence="2">Uncharacterized protein LOC110772965</fullName>
    </submittedName>
</protein>
<reference evidence="2" key="1">
    <citation type="submission" date="2025-08" db="UniProtKB">
        <authorList>
            <consortium name="RefSeq"/>
        </authorList>
    </citation>
    <scope>IDENTIFICATION</scope>
</reference>
<evidence type="ECO:0000313" key="1">
    <source>
        <dbReference type="Proteomes" id="UP000515124"/>
    </source>
</evidence>
<dbReference type="Proteomes" id="UP000515124">
    <property type="component" value="Unplaced"/>
</dbReference>
<dbReference type="RefSeq" id="XP_021833147.1">
    <property type="nucleotide sequence ID" value="XM_021977455.1"/>
</dbReference>
<dbReference type="PANTHER" id="PTHR33240:SF8">
    <property type="entry name" value="OS03G0439900 PROTEIN"/>
    <property type="match status" value="1"/>
</dbReference>
<proteinExistence type="predicted"/>
<dbReference type="KEGG" id="pavi:110772965"/>
<evidence type="ECO:0000313" key="2">
    <source>
        <dbReference type="RefSeq" id="XP_021833147.1"/>
    </source>
</evidence>
<dbReference type="AlphaFoldDB" id="A0A6P5U1B9"/>
<sequence length="207" mass="23341">MGLETKINKSARSLTGFNGATTVTVGTIDLDVYSPPLIISQTFMVNDEVSPYKSILNRPWIGKINDVISTTHKKICYLIPGVVSDQVKGIRPKVFPEEGWKPEEDFELVPLDPDKLERKTLIGLCLSQEEKVELAAFFQNNKNVFTWSSSDMLGIDPQMIYHCLHVNLAIKQVAQKRRNFALERVAIIEVEIDKLLVAGFIEEVSYT</sequence>
<keyword evidence="1" id="KW-1185">Reference proteome</keyword>
<dbReference type="PANTHER" id="PTHR33240">
    <property type="entry name" value="OS08G0508500 PROTEIN"/>
    <property type="match status" value="1"/>
</dbReference>
<organism evidence="1 2">
    <name type="scientific">Prunus avium</name>
    <name type="common">Cherry</name>
    <name type="synonym">Cerasus avium</name>
    <dbReference type="NCBI Taxonomy" id="42229"/>
    <lineage>
        <taxon>Eukaryota</taxon>
        <taxon>Viridiplantae</taxon>
        <taxon>Streptophyta</taxon>
        <taxon>Embryophyta</taxon>
        <taxon>Tracheophyta</taxon>
        <taxon>Spermatophyta</taxon>
        <taxon>Magnoliopsida</taxon>
        <taxon>eudicotyledons</taxon>
        <taxon>Gunneridae</taxon>
        <taxon>Pentapetalae</taxon>
        <taxon>rosids</taxon>
        <taxon>fabids</taxon>
        <taxon>Rosales</taxon>
        <taxon>Rosaceae</taxon>
        <taxon>Amygdaloideae</taxon>
        <taxon>Amygdaleae</taxon>
        <taxon>Prunus</taxon>
    </lineage>
</organism>
<name>A0A6P5U1B9_PRUAV</name>
<gene>
    <name evidence="2" type="primary">LOC110772965</name>
</gene>
<dbReference type="GeneID" id="110772965"/>
<accession>A0A6P5U1B9</accession>